<feature type="domain" description="TGS" evidence="4">
    <location>
        <begin position="429"/>
        <end position="500"/>
    </location>
</feature>
<dbReference type="Pfam" id="PF02824">
    <property type="entry name" value="TGS"/>
    <property type="match status" value="1"/>
</dbReference>
<accession>A0A1F4SEV9</accession>
<dbReference type="CDD" id="cd00077">
    <property type="entry name" value="HDc"/>
    <property type="match status" value="1"/>
</dbReference>
<evidence type="ECO:0000313" key="5">
    <source>
        <dbReference type="EMBL" id="OGC18956.1"/>
    </source>
</evidence>
<dbReference type="SMART" id="SM00471">
    <property type="entry name" value="HDc"/>
    <property type="match status" value="1"/>
</dbReference>
<evidence type="ECO:0000256" key="1">
    <source>
        <dbReference type="ARBA" id="ARBA00007476"/>
    </source>
</evidence>
<dbReference type="PANTHER" id="PTHR21262:SF31">
    <property type="entry name" value="GTP PYROPHOSPHOKINASE"/>
    <property type="match status" value="1"/>
</dbReference>
<dbReference type="InterPro" id="IPR006674">
    <property type="entry name" value="HD_domain"/>
</dbReference>
<sequence>MSFCVLPAIHARKSVNAVLIRVFCRNLESRTPSHSSTLNPIFAVPAGLILPSDYLQEIIECREKVGKIASDFVEKDAALMKDSFEYANKSHRGQFRKRGEAYITHPCAVAQILHEQKADAETLAMGLLHDVIEDGRIDGERITRKKLEEKFGKEITFGVDGVSELGKLSDDEKLSDAEMILKLLEYGIKDIRILQVKLADRLHNLRTLGAMPRAKQIKKARETLNVHAKIADRLGMWELKRELEDLCFMYLEPEKYQAIKNARDEIVYKEFKGLTDAKKELVTVLKENGIKGRVIIECRGVYELSQRMAKRGITEETSYDVWRLSVVVPESNKEGNCFSALGCLDVSYGSVTGTTQIHIGRPKANDHQFIETAISVYGIGNILIHIMDEKMYRGYRYGIFAKPHAERKNNWIADVLRELREEGITSEEELGRVILIHCDPVRVCTPKDRKREFPFGATVLDFARWVHEEVFLHAVGAKIDKRPCSLFDVLRDGSTIEIITDPTSYPNIDWINHVTMPEAKSALRSFLRKRSNDILFLDAMRLLQREAEKLYMTSEDLVNTKLFWKFYGPLGYIDPVLLLFDIGRGERSMADVASGLKRLYFGYEKTLIEDDCKREPYYLGAWADNRPGIYGKLGTTLGNVGLNITSMEDFPFIHSNGRIFLVFGVDVFVDQEIGGIVSEIQRIQAGRIASATLGGYGKLLELDIFDRIDCWFKKLEYLISNI</sequence>
<dbReference type="InterPro" id="IPR045865">
    <property type="entry name" value="ACT-like_dom_sf"/>
</dbReference>
<feature type="domain" description="HD" evidence="3">
    <location>
        <begin position="102"/>
        <end position="205"/>
    </location>
</feature>
<dbReference type="InterPro" id="IPR012675">
    <property type="entry name" value="Beta-grasp_dom_sf"/>
</dbReference>
<protein>
    <recommendedName>
        <fullName evidence="7">HD/PDEase domain-containing protein</fullName>
    </recommendedName>
</protein>
<dbReference type="Gene3D" id="3.30.460.10">
    <property type="entry name" value="Beta Polymerase, domain 2"/>
    <property type="match status" value="1"/>
</dbReference>
<dbReference type="PANTHER" id="PTHR21262">
    <property type="entry name" value="GUANOSINE-3',5'-BIS DIPHOSPHATE 3'-PYROPHOSPHOHYDROLASE"/>
    <property type="match status" value="1"/>
</dbReference>
<dbReference type="EMBL" id="MEUB01000064">
    <property type="protein sequence ID" value="OGC18956.1"/>
    <property type="molecule type" value="Genomic_DNA"/>
</dbReference>
<proteinExistence type="inferred from homology"/>
<dbReference type="AlphaFoldDB" id="A0A1F4SEV9"/>
<organism evidence="5 6">
    <name type="scientific">candidate division WOR-1 bacterium RIFOXYB2_FULL_37_13</name>
    <dbReference type="NCBI Taxonomy" id="1802579"/>
    <lineage>
        <taxon>Bacteria</taxon>
        <taxon>Bacillati</taxon>
        <taxon>Saganbacteria</taxon>
    </lineage>
</organism>
<dbReference type="SUPFAM" id="SSF81301">
    <property type="entry name" value="Nucleotidyltransferase"/>
    <property type="match status" value="1"/>
</dbReference>
<dbReference type="SUPFAM" id="SSF81271">
    <property type="entry name" value="TGS-like"/>
    <property type="match status" value="1"/>
</dbReference>
<dbReference type="Proteomes" id="UP000178417">
    <property type="component" value="Unassembled WGS sequence"/>
</dbReference>
<reference evidence="5 6" key="1">
    <citation type="journal article" date="2016" name="Nat. Commun.">
        <title>Thousands of microbial genomes shed light on interconnected biogeochemical processes in an aquifer system.</title>
        <authorList>
            <person name="Anantharaman K."/>
            <person name="Brown C.T."/>
            <person name="Hug L.A."/>
            <person name="Sharon I."/>
            <person name="Castelle C.J."/>
            <person name="Probst A.J."/>
            <person name="Thomas B.C."/>
            <person name="Singh A."/>
            <person name="Wilkins M.J."/>
            <person name="Karaoz U."/>
            <person name="Brodie E.L."/>
            <person name="Williams K.H."/>
            <person name="Hubbard S.S."/>
            <person name="Banfield J.F."/>
        </authorList>
    </citation>
    <scope>NUCLEOTIDE SEQUENCE [LARGE SCALE GENOMIC DNA]</scope>
</reference>
<evidence type="ECO:0000256" key="2">
    <source>
        <dbReference type="ARBA" id="ARBA00025704"/>
    </source>
</evidence>
<dbReference type="InterPro" id="IPR004095">
    <property type="entry name" value="TGS"/>
</dbReference>
<comment type="caution">
    <text evidence="5">The sequence shown here is derived from an EMBL/GenBank/DDBJ whole genome shotgun (WGS) entry which is preliminary data.</text>
</comment>
<name>A0A1F4SEV9_UNCSA</name>
<dbReference type="InterPro" id="IPR043519">
    <property type="entry name" value="NT_sf"/>
</dbReference>
<evidence type="ECO:0000259" key="3">
    <source>
        <dbReference type="PROSITE" id="PS51831"/>
    </source>
</evidence>
<dbReference type="PROSITE" id="PS51880">
    <property type="entry name" value="TGS"/>
    <property type="match status" value="1"/>
</dbReference>
<dbReference type="SUPFAM" id="SSF55021">
    <property type="entry name" value="ACT-like"/>
    <property type="match status" value="1"/>
</dbReference>
<evidence type="ECO:0008006" key="7">
    <source>
        <dbReference type="Google" id="ProtNLM"/>
    </source>
</evidence>
<gene>
    <name evidence="5" type="ORF">A2310_05960</name>
</gene>
<comment type="similarity">
    <text evidence="1">Belongs to the RelA/SpoT family.</text>
</comment>
<dbReference type="InterPro" id="IPR012676">
    <property type="entry name" value="TGS-like"/>
</dbReference>
<dbReference type="Gene3D" id="3.10.20.30">
    <property type="match status" value="1"/>
</dbReference>
<dbReference type="FunFam" id="1.10.3210.10:FF:000001">
    <property type="entry name" value="GTP pyrophosphokinase RelA"/>
    <property type="match status" value="1"/>
</dbReference>
<dbReference type="InterPro" id="IPR003607">
    <property type="entry name" value="HD/PDEase_dom"/>
</dbReference>
<comment type="pathway">
    <text evidence="2">Purine metabolism.</text>
</comment>
<dbReference type="PROSITE" id="PS51831">
    <property type="entry name" value="HD"/>
    <property type="match status" value="1"/>
</dbReference>
<evidence type="ECO:0000313" key="6">
    <source>
        <dbReference type="Proteomes" id="UP000178417"/>
    </source>
</evidence>
<dbReference type="Gene3D" id="1.10.3210.10">
    <property type="entry name" value="Hypothetical protein af1432"/>
    <property type="match status" value="1"/>
</dbReference>
<dbReference type="Pfam" id="PF13328">
    <property type="entry name" value="HD_4"/>
    <property type="match status" value="1"/>
</dbReference>
<evidence type="ECO:0000259" key="4">
    <source>
        <dbReference type="PROSITE" id="PS51880"/>
    </source>
</evidence>
<dbReference type="STRING" id="1802579.A2310_05960"/>
<dbReference type="SUPFAM" id="SSF109604">
    <property type="entry name" value="HD-domain/PDEase-like"/>
    <property type="match status" value="1"/>
</dbReference>